<dbReference type="Gene3D" id="1.10.630.10">
    <property type="entry name" value="Cytochrome P450"/>
    <property type="match status" value="1"/>
</dbReference>
<dbReference type="GO" id="GO:0005506">
    <property type="term" value="F:iron ion binding"/>
    <property type="evidence" value="ECO:0007669"/>
    <property type="project" value="InterPro"/>
</dbReference>
<evidence type="ECO:0000256" key="8">
    <source>
        <dbReference type="PIRSR" id="PIRSR602401-1"/>
    </source>
</evidence>
<dbReference type="InterPro" id="IPR050364">
    <property type="entry name" value="Cytochrome_P450_fung"/>
</dbReference>
<dbReference type="Proteomes" id="UP000037136">
    <property type="component" value="Unassembled WGS sequence"/>
</dbReference>
<keyword evidence="7 9" id="KW-0503">Monooxygenase</keyword>
<dbReference type="GO" id="GO:0016705">
    <property type="term" value="F:oxidoreductase activity, acting on paired donors, with incorporation or reduction of molecular oxygen"/>
    <property type="evidence" value="ECO:0007669"/>
    <property type="project" value="InterPro"/>
</dbReference>
<sequence>MANLLVLCGTMVAFIGALAFRRYSRARARAGPRLPPGPWKLPIVGNLTHLPPKGTPQFQHWLTHKEKYGPISSVSIMGTTLIIFHDKEAAHEILEKKSGKTSARPSMEFAHNLCGFKEFLMGQQYDESFRQRRKIIHHQLGSQARVAEFNDIQDVEVRRFLLRLMDEPENLFKHLKTEAGAIILKLIYGYTIEPHRPDPLIRLIEGTIANFIAAGVPMSWMVDYVPALGRLPDWFPGTGFKETARRWKKANEAVADIPFSFVKEQMAKGAYQPSYVSRILQESSNDYSEYAIKWTAATLYGGGADTQVSTLSSFILAMLMFPEVQRKAQQEIDKVIGTDRLPTFDDRERLPFVGGVVKEAHRWATVVPMGLPHVSEEDIIYKGYLIPKGAYLIPAIWWFCHDSETYQDPERFSPERYLEPRNEPDPTSVTFGFGRRTCPGRYFADANIFLTVAQTLAAFDIRKAVKDGVELDVKLEVTPGIASHPKEYPYNIVPRSDKHAALIRTVDKEHPWGANDACFIEDAGVKA</sequence>
<gene>
    <name evidence="10" type="ORF">XA68_15486</name>
</gene>
<dbReference type="PANTHER" id="PTHR46300:SF7">
    <property type="entry name" value="P450, PUTATIVE (EUROFUNG)-RELATED"/>
    <property type="match status" value="1"/>
</dbReference>
<evidence type="ECO:0000256" key="3">
    <source>
        <dbReference type="ARBA" id="ARBA00022617"/>
    </source>
</evidence>
<evidence type="ECO:0000256" key="7">
    <source>
        <dbReference type="ARBA" id="ARBA00023033"/>
    </source>
</evidence>
<dbReference type="STRING" id="268505.A0A2A9P6I7"/>
<evidence type="ECO:0000256" key="1">
    <source>
        <dbReference type="ARBA" id="ARBA00001971"/>
    </source>
</evidence>
<evidence type="ECO:0000256" key="9">
    <source>
        <dbReference type="RuleBase" id="RU000461"/>
    </source>
</evidence>
<keyword evidence="3 8" id="KW-0349">Heme</keyword>
<dbReference type="SUPFAM" id="SSF48264">
    <property type="entry name" value="Cytochrome P450"/>
    <property type="match status" value="1"/>
</dbReference>
<dbReference type="CDD" id="cd11065">
    <property type="entry name" value="CYP64-like"/>
    <property type="match status" value="1"/>
</dbReference>
<evidence type="ECO:0000256" key="6">
    <source>
        <dbReference type="ARBA" id="ARBA00023004"/>
    </source>
</evidence>
<comment type="similarity">
    <text evidence="2 9">Belongs to the cytochrome P450 family.</text>
</comment>
<comment type="caution">
    <text evidence="10">The sequence shown here is derived from an EMBL/GenBank/DDBJ whole genome shotgun (WGS) entry which is preliminary data.</text>
</comment>
<organism evidence="10 11">
    <name type="scientific">Ophiocordyceps unilateralis</name>
    <name type="common">Zombie-ant fungus</name>
    <name type="synonym">Torrubia unilateralis</name>
    <dbReference type="NCBI Taxonomy" id="268505"/>
    <lineage>
        <taxon>Eukaryota</taxon>
        <taxon>Fungi</taxon>
        <taxon>Dikarya</taxon>
        <taxon>Ascomycota</taxon>
        <taxon>Pezizomycotina</taxon>
        <taxon>Sordariomycetes</taxon>
        <taxon>Hypocreomycetidae</taxon>
        <taxon>Hypocreales</taxon>
        <taxon>Ophiocordycipitaceae</taxon>
        <taxon>Ophiocordyceps</taxon>
    </lineage>
</organism>
<protein>
    <recommendedName>
        <fullName evidence="12">O-methylsterigmatocystin oxidoreductase</fullName>
    </recommendedName>
</protein>
<keyword evidence="11" id="KW-1185">Reference proteome</keyword>
<dbReference type="PANTHER" id="PTHR46300">
    <property type="entry name" value="P450, PUTATIVE (EUROFUNG)-RELATED-RELATED"/>
    <property type="match status" value="1"/>
</dbReference>
<dbReference type="InterPro" id="IPR001128">
    <property type="entry name" value="Cyt_P450"/>
</dbReference>
<feature type="binding site" description="axial binding residue" evidence="8">
    <location>
        <position position="438"/>
    </location>
    <ligand>
        <name>heme</name>
        <dbReference type="ChEBI" id="CHEBI:30413"/>
    </ligand>
    <ligandPart>
        <name>Fe</name>
        <dbReference type="ChEBI" id="CHEBI:18248"/>
    </ligandPart>
</feature>
<dbReference type="InterPro" id="IPR017972">
    <property type="entry name" value="Cyt_P450_CS"/>
</dbReference>
<dbReference type="EMBL" id="LAZP02000453">
    <property type="protein sequence ID" value="PFH57125.1"/>
    <property type="molecule type" value="Genomic_DNA"/>
</dbReference>
<keyword evidence="4 8" id="KW-0479">Metal-binding</keyword>
<dbReference type="OrthoDB" id="2789670at2759"/>
<accession>A0A2A9P6I7</accession>
<name>A0A2A9P6I7_OPHUN</name>
<dbReference type="AlphaFoldDB" id="A0A2A9P6I7"/>
<dbReference type="GO" id="GO:0004497">
    <property type="term" value="F:monooxygenase activity"/>
    <property type="evidence" value="ECO:0007669"/>
    <property type="project" value="UniProtKB-KW"/>
</dbReference>
<evidence type="ECO:0000313" key="10">
    <source>
        <dbReference type="EMBL" id="PFH57125.1"/>
    </source>
</evidence>
<evidence type="ECO:0000256" key="4">
    <source>
        <dbReference type="ARBA" id="ARBA00022723"/>
    </source>
</evidence>
<dbReference type="GO" id="GO:0020037">
    <property type="term" value="F:heme binding"/>
    <property type="evidence" value="ECO:0007669"/>
    <property type="project" value="InterPro"/>
</dbReference>
<comment type="cofactor">
    <cofactor evidence="1 8">
        <name>heme</name>
        <dbReference type="ChEBI" id="CHEBI:30413"/>
    </cofactor>
</comment>
<dbReference type="Pfam" id="PF00067">
    <property type="entry name" value="p450"/>
    <property type="match status" value="1"/>
</dbReference>
<dbReference type="PRINTS" id="PR00463">
    <property type="entry name" value="EP450I"/>
</dbReference>
<keyword evidence="5 9" id="KW-0560">Oxidoreductase</keyword>
<evidence type="ECO:0000256" key="5">
    <source>
        <dbReference type="ARBA" id="ARBA00023002"/>
    </source>
</evidence>
<evidence type="ECO:0000256" key="2">
    <source>
        <dbReference type="ARBA" id="ARBA00010617"/>
    </source>
</evidence>
<dbReference type="PROSITE" id="PS00086">
    <property type="entry name" value="CYTOCHROME_P450"/>
    <property type="match status" value="1"/>
</dbReference>
<evidence type="ECO:0000313" key="11">
    <source>
        <dbReference type="Proteomes" id="UP000037136"/>
    </source>
</evidence>
<dbReference type="InterPro" id="IPR036396">
    <property type="entry name" value="Cyt_P450_sf"/>
</dbReference>
<keyword evidence="6 8" id="KW-0408">Iron</keyword>
<dbReference type="InterPro" id="IPR002401">
    <property type="entry name" value="Cyt_P450_E_grp-I"/>
</dbReference>
<evidence type="ECO:0008006" key="12">
    <source>
        <dbReference type="Google" id="ProtNLM"/>
    </source>
</evidence>
<proteinExistence type="inferred from homology"/>
<reference evidence="10 11" key="1">
    <citation type="journal article" date="2015" name="BMC Genomics">
        <title>Gene expression during zombie ant biting behavior reflects the complexity underlying fungal parasitic behavioral manipulation.</title>
        <authorList>
            <person name="de Bekker C."/>
            <person name="Ohm R.A."/>
            <person name="Loreto R.G."/>
            <person name="Sebastian A."/>
            <person name="Albert I."/>
            <person name="Merrow M."/>
            <person name="Brachmann A."/>
            <person name="Hughes D.P."/>
        </authorList>
    </citation>
    <scope>NUCLEOTIDE SEQUENCE [LARGE SCALE GENOMIC DNA]</scope>
    <source>
        <strain evidence="10 11">SC16a</strain>
    </source>
</reference>
<reference evidence="10 11" key="2">
    <citation type="journal article" date="2017" name="Sci. Rep.">
        <title>Ant-infecting Ophiocordyceps genomes reveal a high diversity of potential behavioral manipulation genes and a possible major role for enterotoxins.</title>
        <authorList>
            <person name="de Bekker C."/>
            <person name="Ohm R.A."/>
            <person name="Evans H.C."/>
            <person name="Brachmann A."/>
            <person name="Hughes D.P."/>
        </authorList>
    </citation>
    <scope>NUCLEOTIDE SEQUENCE [LARGE SCALE GENOMIC DNA]</scope>
    <source>
        <strain evidence="10 11">SC16a</strain>
    </source>
</reference>